<evidence type="ECO:0000259" key="7">
    <source>
        <dbReference type="PROSITE" id="PS51742"/>
    </source>
</evidence>
<dbReference type="Proteomes" id="UP001154282">
    <property type="component" value="Unassembled WGS sequence"/>
</dbReference>
<dbReference type="GO" id="GO:0003680">
    <property type="term" value="F:minor groove of adenine-thymine-rich DNA binding"/>
    <property type="evidence" value="ECO:0007669"/>
    <property type="project" value="InterPro"/>
</dbReference>
<dbReference type="AlphaFoldDB" id="A0AAV0M9V0"/>
<dbReference type="InterPro" id="IPR014476">
    <property type="entry name" value="AHL15-29"/>
</dbReference>
<proteinExistence type="predicted"/>
<accession>A0AAV0M9V0</accession>
<sequence>MADHHNRWWAGNATAPQESAMGLMDRLGSAAPTRRPDPQQQQLHGLVEEPDVSSSRENPDSGGGNGNGGGGEGSGGGGGGSGTTSIRRPRGRPAGSKNKPKPPIVITKESPNSLRSHILEIGAGSDIAESVAGFAQRRHRGVSILSGNGVVSNVTLHQPAAPGGVIALHGNFELLSLSGSFLPAPSPPGAAGLTVYLAGGQGQVVGGRVVGPLVAAGPVMVVAATFANAVYERLPLEDQEVAVGHGPGPAGPDGLQLHHQQGDQNVNSNNNGSGGEGNENSGGGSQSPEGMSSATDHHHHHPQQHGSVGFPPPPIYNLPPNLLPNGQMPHEVFWGAPRQPPANF</sequence>
<feature type="region of interest" description="Disordered" evidence="6">
    <location>
        <begin position="1"/>
        <end position="111"/>
    </location>
</feature>
<keyword evidence="3" id="KW-0238">DNA-binding</keyword>
<feature type="domain" description="PPC" evidence="7">
    <location>
        <begin position="111"/>
        <end position="249"/>
    </location>
</feature>
<dbReference type="GO" id="GO:0003700">
    <property type="term" value="F:DNA-binding transcription factor activity"/>
    <property type="evidence" value="ECO:0007669"/>
    <property type="project" value="TreeGrafter"/>
</dbReference>
<dbReference type="PANTHER" id="PTHR31100">
    <property type="entry name" value="AT-HOOK MOTIF NUCLEAR-LOCALIZED PROTEIN 15"/>
    <property type="match status" value="1"/>
</dbReference>
<evidence type="ECO:0000313" key="8">
    <source>
        <dbReference type="EMBL" id="CAI0443286.1"/>
    </source>
</evidence>
<keyword evidence="2" id="KW-0805">Transcription regulation</keyword>
<gene>
    <name evidence="8" type="ORF">LITE_LOCUS27608</name>
</gene>
<feature type="compositionally biased region" description="Gly residues" evidence="6">
    <location>
        <begin position="272"/>
        <end position="285"/>
    </location>
</feature>
<dbReference type="FunFam" id="3.30.1330.80:FF:000001">
    <property type="entry name" value="AT-hook motif nuclear-localized protein"/>
    <property type="match status" value="1"/>
</dbReference>
<dbReference type="Gene3D" id="3.30.1330.80">
    <property type="entry name" value="Hypothetical protein, similar to alpha- acetolactate decarboxylase, domain 2"/>
    <property type="match status" value="1"/>
</dbReference>
<evidence type="ECO:0000256" key="4">
    <source>
        <dbReference type="ARBA" id="ARBA00023163"/>
    </source>
</evidence>
<dbReference type="SUPFAM" id="SSF117856">
    <property type="entry name" value="AF0104/ALDC/Ptd012-like"/>
    <property type="match status" value="1"/>
</dbReference>
<protein>
    <recommendedName>
        <fullName evidence="7">PPC domain-containing protein</fullName>
    </recommendedName>
</protein>
<name>A0AAV0M9V0_9ROSI</name>
<comment type="caution">
    <text evidence="8">The sequence shown here is derived from an EMBL/GenBank/DDBJ whole genome shotgun (WGS) entry which is preliminary data.</text>
</comment>
<keyword evidence="5" id="KW-0539">Nucleus</keyword>
<evidence type="ECO:0000256" key="5">
    <source>
        <dbReference type="ARBA" id="ARBA00023242"/>
    </source>
</evidence>
<feature type="compositionally biased region" description="Low complexity" evidence="6">
    <location>
        <begin position="262"/>
        <end position="271"/>
    </location>
</feature>
<feature type="region of interest" description="Disordered" evidence="6">
    <location>
        <begin position="241"/>
        <end position="323"/>
    </location>
</feature>
<dbReference type="InterPro" id="IPR005175">
    <property type="entry name" value="PPC_dom"/>
</dbReference>
<evidence type="ECO:0000313" key="9">
    <source>
        <dbReference type="Proteomes" id="UP001154282"/>
    </source>
</evidence>
<keyword evidence="9" id="KW-1185">Reference proteome</keyword>
<dbReference type="GO" id="GO:0005634">
    <property type="term" value="C:nucleus"/>
    <property type="evidence" value="ECO:0007669"/>
    <property type="project" value="UniProtKB-SubCell"/>
</dbReference>
<dbReference type="EMBL" id="CAMGYJ010000007">
    <property type="protein sequence ID" value="CAI0443286.1"/>
    <property type="molecule type" value="Genomic_DNA"/>
</dbReference>
<dbReference type="Pfam" id="PF03479">
    <property type="entry name" value="PCC"/>
    <property type="match status" value="1"/>
</dbReference>
<reference evidence="8" key="1">
    <citation type="submission" date="2022-08" db="EMBL/GenBank/DDBJ databases">
        <authorList>
            <person name="Gutierrez-Valencia J."/>
        </authorList>
    </citation>
    <scope>NUCLEOTIDE SEQUENCE</scope>
</reference>
<feature type="compositionally biased region" description="Gly residues" evidence="6">
    <location>
        <begin position="61"/>
        <end position="82"/>
    </location>
</feature>
<dbReference type="CDD" id="cd11378">
    <property type="entry name" value="DUF296"/>
    <property type="match status" value="1"/>
</dbReference>
<dbReference type="PANTHER" id="PTHR31100:SF14">
    <property type="entry name" value="AT-HOOK MOTIF NUCLEAR-LOCALIZED PROTEIN 15"/>
    <property type="match status" value="1"/>
</dbReference>
<dbReference type="PROSITE" id="PS51742">
    <property type="entry name" value="PPC"/>
    <property type="match status" value="1"/>
</dbReference>
<keyword evidence="4" id="KW-0804">Transcription</keyword>
<evidence type="ECO:0000256" key="1">
    <source>
        <dbReference type="ARBA" id="ARBA00004123"/>
    </source>
</evidence>
<organism evidence="8 9">
    <name type="scientific">Linum tenue</name>
    <dbReference type="NCBI Taxonomy" id="586396"/>
    <lineage>
        <taxon>Eukaryota</taxon>
        <taxon>Viridiplantae</taxon>
        <taxon>Streptophyta</taxon>
        <taxon>Embryophyta</taxon>
        <taxon>Tracheophyta</taxon>
        <taxon>Spermatophyta</taxon>
        <taxon>Magnoliopsida</taxon>
        <taxon>eudicotyledons</taxon>
        <taxon>Gunneridae</taxon>
        <taxon>Pentapetalae</taxon>
        <taxon>rosids</taxon>
        <taxon>fabids</taxon>
        <taxon>Malpighiales</taxon>
        <taxon>Linaceae</taxon>
        <taxon>Linum</taxon>
    </lineage>
</organism>
<evidence type="ECO:0000256" key="2">
    <source>
        <dbReference type="ARBA" id="ARBA00023015"/>
    </source>
</evidence>
<evidence type="ECO:0000256" key="3">
    <source>
        <dbReference type="ARBA" id="ARBA00023125"/>
    </source>
</evidence>
<evidence type="ECO:0000256" key="6">
    <source>
        <dbReference type="SAM" id="MobiDB-lite"/>
    </source>
</evidence>
<comment type="subcellular location">
    <subcellularLocation>
        <location evidence="1">Nucleus</location>
    </subcellularLocation>
</comment>